<keyword evidence="2" id="KW-1185">Reference proteome</keyword>
<gene>
    <name evidence="1" type="ORF">Lste_1314</name>
</gene>
<name>A0A0W0ZFK9_9GAMM</name>
<dbReference type="PATRIC" id="fig|947033.5.peg.1399"/>
<evidence type="ECO:0000313" key="1">
    <source>
        <dbReference type="EMBL" id="KTD68156.1"/>
    </source>
</evidence>
<dbReference type="InterPro" id="IPR029063">
    <property type="entry name" value="SAM-dependent_MTases_sf"/>
</dbReference>
<dbReference type="SUPFAM" id="SSF53335">
    <property type="entry name" value="S-adenosyl-L-methionine-dependent methyltransferases"/>
    <property type="match status" value="1"/>
</dbReference>
<dbReference type="RefSeq" id="WP_058510273.1">
    <property type="nucleotide sequence ID" value="NZ_DAIOMV010000001.1"/>
</dbReference>
<reference evidence="1 2" key="1">
    <citation type="submission" date="2015-11" db="EMBL/GenBank/DDBJ databases">
        <title>Genomic analysis of 38 Legionella species identifies large and diverse effector repertoires.</title>
        <authorList>
            <person name="Burstein D."/>
            <person name="Amaro F."/>
            <person name="Zusman T."/>
            <person name="Lifshitz Z."/>
            <person name="Cohen O."/>
            <person name="Gilbert J.A."/>
            <person name="Pupko T."/>
            <person name="Shuman H.A."/>
            <person name="Segal G."/>
        </authorList>
    </citation>
    <scope>NUCLEOTIDE SEQUENCE [LARGE SCALE GENOMIC DNA]</scope>
    <source>
        <strain evidence="1 2">IMVS3376</strain>
    </source>
</reference>
<protein>
    <submittedName>
        <fullName evidence="1">Spermidine synthase</fullName>
    </submittedName>
</protein>
<proteinExistence type="predicted"/>
<accession>A0A0W0ZFK9</accession>
<dbReference type="OrthoDB" id="5647652at2"/>
<dbReference type="Gene3D" id="3.40.50.150">
    <property type="entry name" value="Vaccinia Virus protein VP39"/>
    <property type="match status" value="1"/>
</dbReference>
<evidence type="ECO:0000313" key="2">
    <source>
        <dbReference type="Proteomes" id="UP000054926"/>
    </source>
</evidence>
<dbReference type="AlphaFoldDB" id="A0A0W0ZFK9"/>
<dbReference type="Proteomes" id="UP000054926">
    <property type="component" value="Unassembled WGS sequence"/>
</dbReference>
<sequence length="254" mass="29383">MWKTKLGRCIYTSPSGYKVYQNLCYRWLTLGSTALQTVINRYKPHKPVLYYLPALTLMARQYPGVTCMLGLGGAGIAWMLKDIPLVAVDNSEEVIDIAKRFFMIDHLKNLNVIHENAADYIQKQPPKYTHLIIDLYNANHFPPECANADFFASCKRIMTEDGFLAINLANIKEQHPIFQLVKNQFNNTLVVPIRNSANMVIFASQNESKELFMDQVKQTFAFKRIIWVESWGFVGDYKPTHWSQLMTFFRKKSL</sequence>
<organism evidence="1 2">
    <name type="scientific">Legionella steelei</name>
    <dbReference type="NCBI Taxonomy" id="947033"/>
    <lineage>
        <taxon>Bacteria</taxon>
        <taxon>Pseudomonadati</taxon>
        <taxon>Pseudomonadota</taxon>
        <taxon>Gammaproteobacteria</taxon>
        <taxon>Legionellales</taxon>
        <taxon>Legionellaceae</taxon>
        <taxon>Legionella</taxon>
    </lineage>
</organism>
<comment type="caution">
    <text evidence="1">The sequence shown here is derived from an EMBL/GenBank/DDBJ whole genome shotgun (WGS) entry which is preliminary data.</text>
</comment>
<dbReference type="STRING" id="947033.Lste_1314"/>
<dbReference type="EMBL" id="LNYY01000019">
    <property type="protein sequence ID" value="KTD68156.1"/>
    <property type="molecule type" value="Genomic_DNA"/>
</dbReference>
<dbReference type="Pfam" id="PF01564">
    <property type="entry name" value="Spermine_synth"/>
    <property type="match status" value="1"/>
</dbReference>